<reference evidence="2 3" key="1">
    <citation type="submission" date="2020-08" db="EMBL/GenBank/DDBJ databases">
        <title>Genomic Encyclopedia of Type Strains, Phase IV (KMG-IV): sequencing the most valuable type-strain genomes for metagenomic binning, comparative biology and taxonomic classification.</title>
        <authorList>
            <person name="Goeker M."/>
        </authorList>
    </citation>
    <scope>NUCLEOTIDE SEQUENCE [LARGE SCALE GENOMIC DNA]</scope>
    <source>
        <strain evidence="2 3">DSM 4737</strain>
    </source>
</reference>
<feature type="compositionally biased region" description="Polar residues" evidence="1">
    <location>
        <begin position="8"/>
        <end position="24"/>
    </location>
</feature>
<gene>
    <name evidence="2" type="ORF">GGR13_002363</name>
</gene>
<sequence>MSRFGSIAGSTFSAAGSARTSTRVTPLTTLTTIGGMTITGPLRAGTG</sequence>
<dbReference type="EMBL" id="JACHOR010000004">
    <property type="protein sequence ID" value="MBB5746756.1"/>
    <property type="molecule type" value="Genomic_DNA"/>
</dbReference>
<dbReference type="Proteomes" id="UP000545037">
    <property type="component" value="Unassembled WGS sequence"/>
</dbReference>
<evidence type="ECO:0000256" key="1">
    <source>
        <dbReference type="SAM" id="MobiDB-lite"/>
    </source>
</evidence>
<dbReference type="AlphaFoldDB" id="A0A7W9FES4"/>
<evidence type="ECO:0000313" key="2">
    <source>
        <dbReference type="EMBL" id="MBB5746756.1"/>
    </source>
</evidence>
<feature type="region of interest" description="Disordered" evidence="1">
    <location>
        <begin position="1"/>
        <end position="24"/>
    </location>
</feature>
<evidence type="ECO:0000313" key="3">
    <source>
        <dbReference type="Proteomes" id="UP000545037"/>
    </source>
</evidence>
<name>A0A7W9FES4_9CAUL</name>
<keyword evidence="3" id="KW-1185">Reference proteome</keyword>
<protein>
    <submittedName>
        <fullName evidence="2">Uncharacterized protein</fullName>
    </submittedName>
</protein>
<organism evidence="2 3">
    <name type="scientific">Brevundimonas variabilis</name>
    <dbReference type="NCBI Taxonomy" id="74312"/>
    <lineage>
        <taxon>Bacteria</taxon>
        <taxon>Pseudomonadati</taxon>
        <taxon>Pseudomonadota</taxon>
        <taxon>Alphaproteobacteria</taxon>
        <taxon>Caulobacterales</taxon>
        <taxon>Caulobacteraceae</taxon>
        <taxon>Brevundimonas</taxon>
    </lineage>
</organism>
<comment type="caution">
    <text evidence="2">The sequence shown here is derived from an EMBL/GenBank/DDBJ whole genome shotgun (WGS) entry which is preliminary data.</text>
</comment>
<accession>A0A7W9FES4</accession>
<proteinExistence type="predicted"/>